<evidence type="ECO:0000313" key="7">
    <source>
        <dbReference type="Proteomes" id="UP000054851"/>
    </source>
</evidence>
<evidence type="ECO:0000256" key="3">
    <source>
        <dbReference type="ARBA" id="ARBA00023163"/>
    </source>
</evidence>
<dbReference type="Proteomes" id="UP000054851">
    <property type="component" value="Unassembled WGS sequence"/>
</dbReference>
<evidence type="ECO:0000313" key="6">
    <source>
        <dbReference type="EMBL" id="SAK43530.1"/>
    </source>
</evidence>
<keyword evidence="2" id="KW-0238">DNA-binding</keyword>
<dbReference type="PANTHER" id="PTHR30146">
    <property type="entry name" value="LACI-RELATED TRANSCRIPTIONAL REPRESSOR"/>
    <property type="match status" value="1"/>
</dbReference>
<organism evidence="6 7">
    <name type="scientific">Caballeronia hypogeia</name>
    <dbReference type="NCBI Taxonomy" id="1777140"/>
    <lineage>
        <taxon>Bacteria</taxon>
        <taxon>Pseudomonadati</taxon>
        <taxon>Pseudomonadota</taxon>
        <taxon>Betaproteobacteria</taxon>
        <taxon>Burkholderiales</taxon>
        <taxon>Burkholderiaceae</taxon>
        <taxon>Caballeronia</taxon>
    </lineage>
</organism>
<evidence type="ECO:0000256" key="1">
    <source>
        <dbReference type="ARBA" id="ARBA00023015"/>
    </source>
</evidence>
<dbReference type="CDD" id="cd01392">
    <property type="entry name" value="HTH_LacI"/>
    <property type="match status" value="1"/>
</dbReference>
<dbReference type="GO" id="GO:0003700">
    <property type="term" value="F:DNA-binding transcription factor activity"/>
    <property type="evidence" value="ECO:0007669"/>
    <property type="project" value="TreeGrafter"/>
</dbReference>
<dbReference type="PROSITE" id="PS50932">
    <property type="entry name" value="HTH_LACI_2"/>
    <property type="match status" value="1"/>
</dbReference>
<dbReference type="InterPro" id="IPR010982">
    <property type="entry name" value="Lambda_DNA-bd_dom_sf"/>
</dbReference>
<dbReference type="SUPFAM" id="SSF53822">
    <property type="entry name" value="Periplasmic binding protein-like I"/>
    <property type="match status" value="1"/>
</dbReference>
<proteinExistence type="predicted"/>
<reference evidence="6" key="1">
    <citation type="submission" date="2016-01" db="EMBL/GenBank/DDBJ databases">
        <authorList>
            <person name="Peeters C."/>
        </authorList>
    </citation>
    <scope>NUCLEOTIDE SEQUENCE</scope>
    <source>
        <strain evidence="6">LMG 29322</strain>
    </source>
</reference>
<dbReference type="GO" id="GO:0000976">
    <property type="term" value="F:transcription cis-regulatory region binding"/>
    <property type="evidence" value="ECO:0007669"/>
    <property type="project" value="TreeGrafter"/>
</dbReference>
<dbReference type="Gene3D" id="1.10.260.40">
    <property type="entry name" value="lambda repressor-like DNA-binding domains"/>
    <property type="match status" value="1"/>
</dbReference>
<keyword evidence="4" id="KW-0175">Coiled coil</keyword>
<dbReference type="SUPFAM" id="SSF47413">
    <property type="entry name" value="lambda repressor-like DNA-binding domains"/>
    <property type="match status" value="1"/>
</dbReference>
<gene>
    <name evidence="6" type="ORF">AWB79_00682</name>
</gene>
<dbReference type="STRING" id="1777140.AWB79_00682"/>
<protein>
    <submittedName>
        <fullName evidence="6">Transcriptional regulator, LacI family</fullName>
    </submittedName>
</protein>
<name>A0A157ZDC2_9BURK</name>
<evidence type="ECO:0000256" key="4">
    <source>
        <dbReference type="SAM" id="Coils"/>
    </source>
</evidence>
<sequence length="347" mass="38453">MAHRFLIKEIALQAGLGVATVDRVLNGRANVREHTRKRVEQAIKELERQELNLANTGRKLIVDVVVEAPARFSDEIRSALEAELAWMHPAIVRPRFLLQETMTTAEVVDALRSIARRGSHGVFLKARDVPEIAEAVGELQRHGIPVVTVFTDIPLSGRIAYAGLDNRVAGATAAYLLGLWLGPQTANVLITMSDEHFRGEEEREISFRRALRKHHPQLRLIDASGGHGLDLATGQRVSSVLDDDTSIAAVYSMGGGNVAILRALQARQHAPFFFIGHDLDRDNVQLLRDGKIQAILHHDLRQDMRSACHHIMHYHKLLPASSVAASSSVMVVTPENIPDHIASRFRD</sequence>
<dbReference type="RefSeq" id="WP_061165991.1">
    <property type="nucleotide sequence ID" value="NZ_FCOA02000002.1"/>
</dbReference>
<keyword evidence="3" id="KW-0804">Transcription</keyword>
<feature type="domain" description="HTH lacI-type" evidence="5">
    <location>
        <begin position="7"/>
        <end position="46"/>
    </location>
</feature>
<evidence type="ECO:0000259" key="5">
    <source>
        <dbReference type="PROSITE" id="PS50932"/>
    </source>
</evidence>
<feature type="coiled-coil region" evidence="4">
    <location>
        <begin position="29"/>
        <end position="59"/>
    </location>
</feature>
<comment type="caution">
    <text evidence="6">The sequence shown here is derived from an EMBL/GenBank/DDBJ whole genome shotgun (WGS) entry which is preliminary data.</text>
</comment>
<dbReference type="AlphaFoldDB" id="A0A157ZDC2"/>
<dbReference type="SMART" id="SM00354">
    <property type="entry name" value="HTH_LACI"/>
    <property type="match status" value="1"/>
</dbReference>
<keyword evidence="7" id="KW-1185">Reference proteome</keyword>
<evidence type="ECO:0000256" key="2">
    <source>
        <dbReference type="ARBA" id="ARBA00023125"/>
    </source>
</evidence>
<dbReference type="OrthoDB" id="9805774at2"/>
<keyword evidence="1" id="KW-0805">Transcription regulation</keyword>
<dbReference type="Gene3D" id="3.40.50.2300">
    <property type="match status" value="2"/>
</dbReference>
<dbReference type="InterPro" id="IPR025997">
    <property type="entry name" value="SBP_2_dom"/>
</dbReference>
<dbReference type="Pfam" id="PF13407">
    <property type="entry name" value="Peripla_BP_4"/>
    <property type="match status" value="1"/>
</dbReference>
<dbReference type="InterPro" id="IPR028082">
    <property type="entry name" value="Peripla_BP_I"/>
</dbReference>
<dbReference type="EMBL" id="FCOA02000002">
    <property type="protein sequence ID" value="SAK43530.1"/>
    <property type="molecule type" value="Genomic_DNA"/>
</dbReference>
<dbReference type="Pfam" id="PF00356">
    <property type="entry name" value="LacI"/>
    <property type="match status" value="1"/>
</dbReference>
<accession>A0A157ZDC2</accession>
<dbReference type="InterPro" id="IPR000843">
    <property type="entry name" value="HTH_LacI"/>
</dbReference>
<dbReference type="CDD" id="cd06307">
    <property type="entry name" value="PBP1_sugar_binding"/>
    <property type="match status" value="1"/>
</dbReference>
<dbReference type="PANTHER" id="PTHR30146:SF152">
    <property type="entry name" value="TRANSCRIPTIONAL REGULATORY PROTEIN"/>
    <property type="match status" value="1"/>
</dbReference>